<comment type="similarity">
    <text evidence="2">Belongs to the major facilitator superfamily. EmrB family.</text>
</comment>
<dbReference type="Gene3D" id="1.20.1250.20">
    <property type="entry name" value="MFS general substrate transporter like domains"/>
    <property type="match status" value="1"/>
</dbReference>
<gene>
    <name evidence="10" type="ORF">FXF69_22880</name>
</gene>
<keyword evidence="6 8" id="KW-1133">Transmembrane helix</keyword>
<evidence type="ECO:0000256" key="2">
    <source>
        <dbReference type="ARBA" id="ARBA00008537"/>
    </source>
</evidence>
<dbReference type="InterPro" id="IPR020846">
    <property type="entry name" value="MFS_dom"/>
</dbReference>
<feature type="transmembrane region" description="Helical" evidence="8">
    <location>
        <begin position="127"/>
        <end position="149"/>
    </location>
</feature>
<dbReference type="Pfam" id="PF07690">
    <property type="entry name" value="MFS_1"/>
    <property type="match status" value="1"/>
</dbReference>
<dbReference type="CDD" id="cd17321">
    <property type="entry name" value="MFS_MMR_MDR_like"/>
    <property type="match status" value="1"/>
</dbReference>
<feature type="transmembrane region" description="Helical" evidence="8">
    <location>
        <begin position="495"/>
        <end position="513"/>
    </location>
</feature>
<dbReference type="PROSITE" id="PS50850">
    <property type="entry name" value="MFS"/>
    <property type="match status" value="1"/>
</dbReference>
<dbReference type="GO" id="GO:0022857">
    <property type="term" value="F:transmembrane transporter activity"/>
    <property type="evidence" value="ECO:0007669"/>
    <property type="project" value="InterPro"/>
</dbReference>
<evidence type="ECO:0000256" key="5">
    <source>
        <dbReference type="ARBA" id="ARBA00022692"/>
    </source>
</evidence>
<keyword evidence="4" id="KW-1003">Cell membrane</keyword>
<name>A0A5D0NKI7_9ACTN</name>
<feature type="transmembrane region" description="Helical" evidence="8">
    <location>
        <begin position="297"/>
        <end position="316"/>
    </location>
</feature>
<dbReference type="InterPro" id="IPR004638">
    <property type="entry name" value="EmrB-like"/>
</dbReference>
<evidence type="ECO:0000256" key="7">
    <source>
        <dbReference type="ARBA" id="ARBA00023136"/>
    </source>
</evidence>
<dbReference type="RefSeq" id="WP_148344458.1">
    <property type="nucleotide sequence ID" value="NZ_VSFG01000004.1"/>
</dbReference>
<dbReference type="PANTHER" id="PTHR42718">
    <property type="entry name" value="MAJOR FACILITATOR SUPERFAMILY MULTIDRUG TRANSPORTER MFSC"/>
    <property type="match status" value="1"/>
</dbReference>
<accession>A0A5D0NKI7</accession>
<dbReference type="Gene3D" id="1.20.1720.10">
    <property type="entry name" value="Multidrug resistance protein D"/>
    <property type="match status" value="1"/>
</dbReference>
<evidence type="ECO:0000259" key="9">
    <source>
        <dbReference type="PROSITE" id="PS50850"/>
    </source>
</evidence>
<dbReference type="AlphaFoldDB" id="A0A5D0NKI7"/>
<dbReference type="Proteomes" id="UP000323380">
    <property type="component" value="Unassembled WGS sequence"/>
</dbReference>
<feature type="transmembrane region" description="Helical" evidence="8">
    <location>
        <begin position="218"/>
        <end position="237"/>
    </location>
</feature>
<comment type="subcellular location">
    <subcellularLocation>
        <location evidence="1">Cell membrane</location>
        <topology evidence="1">Multi-pass membrane protein</topology>
    </subcellularLocation>
</comment>
<evidence type="ECO:0000256" key="8">
    <source>
        <dbReference type="SAM" id="Phobius"/>
    </source>
</evidence>
<keyword evidence="11" id="KW-1185">Reference proteome</keyword>
<feature type="transmembrane region" description="Helical" evidence="8">
    <location>
        <begin position="355"/>
        <end position="375"/>
    </location>
</feature>
<feature type="transmembrane region" description="Helical" evidence="8">
    <location>
        <begin position="323"/>
        <end position="343"/>
    </location>
</feature>
<dbReference type="STRING" id="1220554.GCA_001552135_07231"/>
<feature type="domain" description="Major facilitator superfamily (MFS) profile" evidence="9">
    <location>
        <begin position="1"/>
        <end position="517"/>
    </location>
</feature>
<feature type="transmembrane region" description="Helical" evidence="8">
    <location>
        <begin position="155"/>
        <end position="176"/>
    </location>
</feature>
<evidence type="ECO:0000313" key="11">
    <source>
        <dbReference type="Proteomes" id="UP000323380"/>
    </source>
</evidence>
<feature type="transmembrane region" description="Helical" evidence="8">
    <location>
        <begin position="34"/>
        <end position="54"/>
    </location>
</feature>
<dbReference type="InterPro" id="IPR036259">
    <property type="entry name" value="MFS_trans_sf"/>
</dbReference>
<keyword evidence="7 8" id="KW-0472">Membrane</keyword>
<dbReference type="EMBL" id="VSFG01000004">
    <property type="protein sequence ID" value="TYB44973.1"/>
    <property type="molecule type" value="Genomic_DNA"/>
</dbReference>
<dbReference type="NCBIfam" id="TIGR00711">
    <property type="entry name" value="efflux_EmrB"/>
    <property type="match status" value="1"/>
</dbReference>
<feature type="transmembrane region" description="Helical" evidence="8">
    <location>
        <begin position="188"/>
        <end position="206"/>
    </location>
</feature>
<evidence type="ECO:0000256" key="3">
    <source>
        <dbReference type="ARBA" id="ARBA00022448"/>
    </source>
</evidence>
<feature type="transmembrane region" description="Helical" evidence="8">
    <location>
        <begin position="92"/>
        <end position="115"/>
    </location>
</feature>
<dbReference type="SUPFAM" id="SSF103473">
    <property type="entry name" value="MFS general substrate transporter"/>
    <property type="match status" value="1"/>
</dbReference>
<sequence>MLLVVSLGSFMTLLDLTITNIAVPAMIADLRAPLPTVLWVLNSYTLVLAVGLITGGRLGDWLGSRALLVAGTAVFTLASLLCGVAPNGAVLIAARAVQGLGAALLMPQAMALIVATFPAGRRGTALGAWNAVAGLSMIAGPTLGGLLVATWGWRWIFLLNVPVGVAVIVLALAVVPEHGGGRRHRFDLAGMALSAAWLGCATFAVIEGHGFHWDQPTRVLFGTAAVLFAAFVLQQWAHNRRRGAEPLVPLSLFRDRNYTITSLIRAAAQIGLVGLFLPMTLYLQSIMGLSALRTGLVMAPAALAAVAALPTAGWLTDRIGGKHLLLTGLLLFATGLGALAAVTGVDTAASRLVPAFVITGLGAGCLFAPTAALALHNVEPRVAGAASGVMNTVRHLGSVVGGATVGALLQARLAVAVADQVARQGPGLPSALRADLRRDLVDAARRGALRLSTGAHRGVADLPPGTPRTVSQSQGQGLTDSIIAHGYLAAMHQTLVLPIAVLLLGAVSCLFIQTPARTP</sequence>
<comment type="caution">
    <text evidence="10">The sequence shown here is derived from an EMBL/GenBank/DDBJ whole genome shotgun (WGS) entry which is preliminary data.</text>
</comment>
<keyword evidence="3" id="KW-0813">Transport</keyword>
<dbReference type="InterPro" id="IPR011701">
    <property type="entry name" value="MFS"/>
</dbReference>
<dbReference type="PANTHER" id="PTHR42718:SF9">
    <property type="entry name" value="MAJOR FACILITATOR SUPERFAMILY MULTIDRUG TRANSPORTER MFSC"/>
    <property type="match status" value="1"/>
</dbReference>
<dbReference type="GO" id="GO:0005886">
    <property type="term" value="C:plasma membrane"/>
    <property type="evidence" value="ECO:0007669"/>
    <property type="project" value="UniProtKB-SubCell"/>
</dbReference>
<protein>
    <submittedName>
        <fullName evidence="10">DHA2 family efflux MFS transporter permease subunit</fullName>
    </submittedName>
</protein>
<feature type="transmembrane region" description="Helical" evidence="8">
    <location>
        <begin position="258"/>
        <end position="277"/>
    </location>
</feature>
<evidence type="ECO:0000256" key="6">
    <source>
        <dbReference type="ARBA" id="ARBA00022989"/>
    </source>
</evidence>
<feature type="transmembrane region" description="Helical" evidence="8">
    <location>
        <begin position="66"/>
        <end position="86"/>
    </location>
</feature>
<evidence type="ECO:0000313" key="10">
    <source>
        <dbReference type="EMBL" id="TYB44973.1"/>
    </source>
</evidence>
<organism evidence="10 11">
    <name type="scientific">Actinomadura chibensis</name>
    <dbReference type="NCBI Taxonomy" id="392828"/>
    <lineage>
        <taxon>Bacteria</taxon>
        <taxon>Bacillati</taxon>
        <taxon>Actinomycetota</taxon>
        <taxon>Actinomycetes</taxon>
        <taxon>Streptosporangiales</taxon>
        <taxon>Thermomonosporaceae</taxon>
        <taxon>Actinomadura</taxon>
    </lineage>
</organism>
<proteinExistence type="inferred from homology"/>
<dbReference type="PRINTS" id="PR01036">
    <property type="entry name" value="TCRTETB"/>
</dbReference>
<keyword evidence="5 8" id="KW-0812">Transmembrane</keyword>
<reference evidence="10 11" key="1">
    <citation type="submission" date="2019-08" db="EMBL/GenBank/DDBJ databases">
        <title>Actinomadura sp. nov. CYP1-5 isolated from mountain soil.</title>
        <authorList>
            <person name="Songsumanus A."/>
            <person name="Kuncharoen N."/>
            <person name="Kudo T."/>
            <person name="Yuki M."/>
            <person name="Igarashi Y."/>
            <person name="Tanasupawat S."/>
        </authorList>
    </citation>
    <scope>NUCLEOTIDE SEQUENCE [LARGE SCALE GENOMIC DNA]</scope>
    <source>
        <strain evidence="10 11">JCM 14158</strain>
    </source>
</reference>
<evidence type="ECO:0000256" key="4">
    <source>
        <dbReference type="ARBA" id="ARBA00022475"/>
    </source>
</evidence>
<evidence type="ECO:0000256" key="1">
    <source>
        <dbReference type="ARBA" id="ARBA00004651"/>
    </source>
</evidence>